<reference evidence="9" key="1">
    <citation type="journal article" date="2017" name="J. Biotechnol.">
        <title>(R,R)-Butane-2,3-diol Dehydrogenase from Bacillus clausii DSM 8716T: Cloning and Expression of the bdhA-Gene, and Initial Characterization of Enzyme.</title>
        <authorList>
            <person name="Muschallik L."/>
            <person name="Molinnus D."/>
            <person name="Bongaerts J."/>
            <person name="Pohl M."/>
            <person name="Wagner T."/>
            <person name="Schoning M.J."/>
            <person name="Siegert P."/>
            <person name="Selmer T."/>
        </authorList>
    </citation>
    <scope>NUCLEOTIDE SEQUENCE</scope>
</reference>
<dbReference type="EMBL" id="NPBS01000005">
    <property type="protein sequence ID" value="PAF27875.1"/>
    <property type="molecule type" value="Genomic_DNA"/>
</dbReference>
<dbReference type="GeneID" id="86924264"/>
<comment type="cofactor">
    <cofactor evidence="1 7">
        <name>Zn(2+)</name>
        <dbReference type="ChEBI" id="CHEBI:29105"/>
    </cofactor>
</comment>
<dbReference type="GO" id="GO:0008270">
    <property type="term" value="F:zinc ion binding"/>
    <property type="evidence" value="ECO:0007669"/>
    <property type="project" value="InterPro"/>
</dbReference>
<dbReference type="InterPro" id="IPR036291">
    <property type="entry name" value="NAD(P)-bd_dom_sf"/>
</dbReference>
<dbReference type="Gene3D" id="3.90.180.10">
    <property type="entry name" value="Medium-chain alcohol dehydrogenases, catalytic domain"/>
    <property type="match status" value="1"/>
</dbReference>
<evidence type="ECO:0000259" key="8">
    <source>
        <dbReference type="SMART" id="SM00829"/>
    </source>
</evidence>
<dbReference type="InterPro" id="IPR013149">
    <property type="entry name" value="ADH-like_C"/>
</dbReference>
<sequence>MRAAVWYKEKDIRVEEREPAKLGARDVKVRVAWAGICGSDLHEYLHGPVIIPKGEPDPITGGEPPLTLGHEFAGVIEEVGTEVKSFQKGDRVVINPLFTYGNKPASVDLYDGFSFAGLATDGGFADFAVIPEKNVYKLPDNLTLEEGALVEPMAVAVQAVKEADFKFGQSVAVFGAGPIGLFTIIAAKAAGASKIIVFDLSEERLEKARLVGATHTFNSGEVDPVEKVKSLVPDGVDVSFEVAGVNVTFNQSIQVARSRGIVVVVSIFAKPIEFNPMDITGSGVKITSTLAYEPEVFQTTIDLMAEGALNPKGVITDRIELENIVESGFEVLTNDKRQAKILVKLSGEK</sequence>
<dbReference type="GO" id="GO:0005737">
    <property type="term" value="C:cytoplasm"/>
    <property type="evidence" value="ECO:0007669"/>
    <property type="project" value="TreeGrafter"/>
</dbReference>
<dbReference type="RefSeq" id="WP_073305849.1">
    <property type="nucleotide sequence ID" value="NZ_CP019985.1"/>
</dbReference>
<dbReference type="SMART" id="SM00829">
    <property type="entry name" value="PKS_ER"/>
    <property type="match status" value="1"/>
</dbReference>
<dbReference type="Proteomes" id="UP000216133">
    <property type="component" value="Unassembled WGS sequence"/>
</dbReference>
<name>A0A223LRZ7_SHOCL</name>
<dbReference type="PANTHER" id="PTHR43161">
    <property type="entry name" value="SORBITOL DEHYDROGENASE"/>
    <property type="match status" value="1"/>
</dbReference>
<dbReference type="BRENDA" id="1.1.1.4">
    <property type="organism ID" value="7525"/>
</dbReference>
<protein>
    <submittedName>
        <fullName evidence="9">Butanediol dehydrogenase</fullName>
        <ecNumber evidence="9">1.1.1.4</ecNumber>
    </submittedName>
</protein>
<accession>A0A223LRZ7</accession>
<dbReference type="Pfam" id="PF00107">
    <property type="entry name" value="ADH_zinc_N"/>
    <property type="match status" value="1"/>
</dbReference>
<dbReference type="InterPro" id="IPR002328">
    <property type="entry name" value="ADH_Zn_CS"/>
</dbReference>
<organism evidence="9">
    <name type="scientific">Shouchella clausii</name>
    <name type="common">Alkalihalobacillus clausii</name>
    <dbReference type="NCBI Taxonomy" id="79880"/>
    <lineage>
        <taxon>Bacteria</taxon>
        <taxon>Bacillati</taxon>
        <taxon>Bacillota</taxon>
        <taxon>Bacilli</taxon>
        <taxon>Bacillales</taxon>
        <taxon>Bacillaceae</taxon>
        <taxon>Shouchella</taxon>
    </lineage>
</organism>
<keyword evidence="4 7" id="KW-0862">Zinc</keyword>
<gene>
    <name evidence="9" type="primary">bdhA</name>
    <name evidence="10" type="ORF">CHH61_01085</name>
</gene>
<evidence type="ECO:0000256" key="2">
    <source>
        <dbReference type="ARBA" id="ARBA00008072"/>
    </source>
</evidence>
<keyword evidence="3 7" id="KW-0479">Metal-binding</keyword>
<dbReference type="FunFam" id="3.40.50.720:FF:000068">
    <property type="entry name" value="Sorbitol dehydrogenase"/>
    <property type="match status" value="1"/>
</dbReference>
<evidence type="ECO:0000256" key="5">
    <source>
        <dbReference type="ARBA" id="ARBA00023002"/>
    </source>
</evidence>
<keyword evidence="5 9" id="KW-0560">Oxidoreductase</keyword>
<evidence type="ECO:0000313" key="9">
    <source>
        <dbReference type="EMBL" id="ASU07770.1"/>
    </source>
</evidence>
<dbReference type="SUPFAM" id="SSF50129">
    <property type="entry name" value="GroES-like"/>
    <property type="match status" value="1"/>
</dbReference>
<dbReference type="InterPro" id="IPR013154">
    <property type="entry name" value="ADH-like_N"/>
</dbReference>
<dbReference type="Pfam" id="PF08240">
    <property type="entry name" value="ADH_N"/>
    <property type="match status" value="1"/>
</dbReference>
<dbReference type="Gene3D" id="3.40.50.720">
    <property type="entry name" value="NAD(P)-binding Rossmann-like Domain"/>
    <property type="match status" value="1"/>
</dbReference>
<feature type="domain" description="Enoyl reductase (ER)" evidence="8">
    <location>
        <begin position="8"/>
        <end position="343"/>
    </location>
</feature>
<dbReference type="InterPro" id="IPR011032">
    <property type="entry name" value="GroES-like_sf"/>
</dbReference>
<dbReference type="GO" id="GO:0000721">
    <property type="term" value="F:(R,R)-butanediol dehydrogenase activity"/>
    <property type="evidence" value="ECO:0007669"/>
    <property type="project" value="UniProtKB-EC"/>
</dbReference>
<keyword evidence="6" id="KW-0520">NAD</keyword>
<dbReference type="CDD" id="cd08233">
    <property type="entry name" value="butanediol_DH_like"/>
    <property type="match status" value="1"/>
</dbReference>
<evidence type="ECO:0000256" key="1">
    <source>
        <dbReference type="ARBA" id="ARBA00001947"/>
    </source>
</evidence>
<dbReference type="AlphaFoldDB" id="A0A223LRZ7"/>
<dbReference type="SMR" id="A0A223LRZ7"/>
<dbReference type="InterPro" id="IPR020843">
    <property type="entry name" value="ER"/>
</dbReference>
<feature type="non-terminal residue" evidence="9">
    <location>
        <position position="349"/>
    </location>
</feature>
<dbReference type="PANTHER" id="PTHR43161:SF23">
    <property type="entry name" value="(R,R)-BUTANEDIOL DEHYDROGENASE-RELATED"/>
    <property type="match status" value="1"/>
</dbReference>
<dbReference type="GO" id="GO:0034079">
    <property type="term" value="P:butanediol biosynthetic process"/>
    <property type="evidence" value="ECO:0007669"/>
    <property type="project" value="TreeGrafter"/>
</dbReference>
<dbReference type="SUPFAM" id="SSF51735">
    <property type="entry name" value="NAD(P)-binding Rossmann-fold domains"/>
    <property type="match status" value="1"/>
</dbReference>
<proteinExistence type="inferred from homology"/>
<comment type="similarity">
    <text evidence="2 7">Belongs to the zinc-containing alcohol dehydrogenase family.</text>
</comment>
<evidence type="ECO:0000256" key="3">
    <source>
        <dbReference type="ARBA" id="ARBA00022723"/>
    </source>
</evidence>
<evidence type="ECO:0000313" key="10">
    <source>
        <dbReference type="EMBL" id="PAF27875.1"/>
    </source>
</evidence>
<evidence type="ECO:0000256" key="4">
    <source>
        <dbReference type="ARBA" id="ARBA00022833"/>
    </source>
</evidence>
<evidence type="ECO:0000256" key="7">
    <source>
        <dbReference type="RuleBase" id="RU361277"/>
    </source>
</evidence>
<dbReference type="EC" id="1.1.1.4" evidence="9"/>
<evidence type="ECO:0000313" key="11">
    <source>
        <dbReference type="Proteomes" id="UP000216133"/>
    </source>
</evidence>
<dbReference type="EMBL" id="KY380091">
    <property type="protein sequence ID" value="ASU07770.1"/>
    <property type="molecule type" value="Genomic_DNA"/>
</dbReference>
<evidence type="ECO:0000256" key="6">
    <source>
        <dbReference type="ARBA" id="ARBA00023027"/>
    </source>
</evidence>
<reference evidence="10 11" key="2">
    <citation type="submission" date="2017-07" db="EMBL/GenBank/DDBJ databases">
        <title>Isolation and whole genome analysis of endospore-forming bacteria from heroin.</title>
        <authorList>
            <person name="Kalinowski J."/>
            <person name="Ahrens B."/>
            <person name="Al-Dilaimi A."/>
            <person name="Winkler A."/>
            <person name="Wibberg D."/>
            <person name="Schleenbecker U."/>
            <person name="Ruckert C."/>
            <person name="Wolfel R."/>
            <person name="Grass G."/>
        </authorList>
    </citation>
    <scope>NUCLEOTIDE SEQUENCE [LARGE SCALE GENOMIC DNA]</scope>
    <source>
        <strain evidence="10 11">7523-2</strain>
    </source>
</reference>
<dbReference type="PROSITE" id="PS00059">
    <property type="entry name" value="ADH_ZINC"/>
    <property type="match status" value="1"/>
</dbReference>